<dbReference type="EC" id="2.7.9.2" evidence="5"/>
<dbReference type="EMBL" id="ALAO01000114">
    <property type="protein sequence ID" value="EKO39815.1"/>
    <property type="molecule type" value="Genomic_DNA"/>
</dbReference>
<keyword evidence="9" id="KW-0547">Nucleotide-binding</keyword>
<dbReference type="Pfam" id="PF00391">
    <property type="entry name" value="PEP-utilizers"/>
    <property type="match status" value="1"/>
</dbReference>
<accession>K6GS95</accession>
<dbReference type="GO" id="GO:0005524">
    <property type="term" value="F:ATP binding"/>
    <property type="evidence" value="ECO:0007669"/>
    <property type="project" value="UniProtKB-KW"/>
</dbReference>
<feature type="domain" description="Pyruvate phosphate dikinase AMP/ATP-binding" evidence="16">
    <location>
        <begin position="131"/>
        <end position="435"/>
    </location>
</feature>
<dbReference type="Proteomes" id="UP000006272">
    <property type="component" value="Unassembled WGS sequence"/>
</dbReference>
<dbReference type="PATRIC" id="fig|1206767.3.peg.1402"/>
<keyword evidence="11" id="KW-0067">ATP-binding</keyword>
<dbReference type="UniPathway" id="UPA00138"/>
<dbReference type="InterPro" id="IPR006319">
    <property type="entry name" value="PEP_synth"/>
</dbReference>
<evidence type="ECO:0000256" key="14">
    <source>
        <dbReference type="ARBA" id="ARBA00047700"/>
    </source>
</evidence>
<dbReference type="InterPro" id="IPR008279">
    <property type="entry name" value="PEP-util_enz_mobile_dom"/>
</dbReference>
<dbReference type="GO" id="GO:0008986">
    <property type="term" value="F:pyruvate, water dikinase activity"/>
    <property type="evidence" value="ECO:0007669"/>
    <property type="project" value="UniProtKB-EC"/>
</dbReference>
<reference evidence="17 18" key="1">
    <citation type="submission" date="2012-07" db="EMBL/GenBank/DDBJ databases">
        <title>Draft genome sequence of Desulfovibrio magneticus str. Maddingley MBC34 obtained from a metagenomic sequence of a methanogenic enrichment isolated from coal-seam formation water in Victoria, Australia.</title>
        <authorList>
            <person name="Greenfield P."/>
            <person name="Hendry P."/>
            <person name="Li D."/>
            <person name="Rosewarne C.P."/>
            <person name="Tran-Dinh N."/>
            <person name="Elbourne L.D.H."/>
            <person name="Paulsen I.T."/>
            <person name="Midgley D.J."/>
        </authorList>
    </citation>
    <scope>NUCLEOTIDE SEQUENCE [LARGE SCALE GENOMIC DNA]</scope>
    <source>
        <strain evidence="18">Maddingley MBC34</strain>
    </source>
</reference>
<dbReference type="AlphaFoldDB" id="K6GS95"/>
<gene>
    <name evidence="17" type="ORF">B193_1441</name>
</gene>
<dbReference type="Gene3D" id="3.30.470.20">
    <property type="entry name" value="ATP-grasp fold, B domain"/>
    <property type="match status" value="1"/>
</dbReference>
<comment type="catalytic activity">
    <reaction evidence="14">
        <text>pyruvate + ATP + H2O = phosphoenolpyruvate + AMP + phosphate + 2 H(+)</text>
        <dbReference type="Rhea" id="RHEA:11364"/>
        <dbReference type="ChEBI" id="CHEBI:15361"/>
        <dbReference type="ChEBI" id="CHEBI:15377"/>
        <dbReference type="ChEBI" id="CHEBI:15378"/>
        <dbReference type="ChEBI" id="CHEBI:30616"/>
        <dbReference type="ChEBI" id="CHEBI:43474"/>
        <dbReference type="ChEBI" id="CHEBI:58702"/>
        <dbReference type="ChEBI" id="CHEBI:456215"/>
        <dbReference type="EC" id="2.7.9.2"/>
    </reaction>
</comment>
<evidence type="ECO:0000256" key="5">
    <source>
        <dbReference type="ARBA" id="ARBA00011996"/>
    </source>
</evidence>
<dbReference type="SUPFAM" id="SSF56059">
    <property type="entry name" value="Glutathione synthetase ATP-binding domain-like"/>
    <property type="match status" value="1"/>
</dbReference>
<dbReference type="InterPro" id="IPR036637">
    <property type="entry name" value="Phosphohistidine_dom_sf"/>
</dbReference>
<keyword evidence="7" id="KW-0808">Transferase</keyword>
<evidence type="ECO:0000256" key="6">
    <source>
        <dbReference type="ARBA" id="ARBA00021623"/>
    </source>
</evidence>
<protein>
    <recommendedName>
        <fullName evidence="6">Phosphoenolpyruvate synthase</fullName>
        <ecNumber evidence="5">2.7.9.2</ecNumber>
    </recommendedName>
    <alternativeName>
        <fullName evidence="13">Pyruvate, water dikinase</fullName>
    </alternativeName>
</protein>
<dbReference type="SUPFAM" id="SSF52009">
    <property type="entry name" value="Phosphohistidine domain"/>
    <property type="match status" value="1"/>
</dbReference>
<comment type="pathway">
    <text evidence="3">Carbohydrate biosynthesis; gluconeogenesis.</text>
</comment>
<dbReference type="Gene3D" id="3.50.30.10">
    <property type="entry name" value="Phosphohistidine domain"/>
    <property type="match status" value="1"/>
</dbReference>
<keyword evidence="8" id="KW-0479">Metal-binding</keyword>
<comment type="caution">
    <text evidence="17">The sequence shown here is derived from an EMBL/GenBank/DDBJ whole genome shotgun (WGS) entry which is preliminary data.</text>
</comment>
<evidence type="ECO:0000256" key="13">
    <source>
        <dbReference type="ARBA" id="ARBA00033470"/>
    </source>
</evidence>
<evidence type="ECO:0000256" key="10">
    <source>
        <dbReference type="ARBA" id="ARBA00022777"/>
    </source>
</evidence>
<keyword evidence="12" id="KW-0460">Magnesium</keyword>
<dbReference type="InterPro" id="IPR002192">
    <property type="entry name" value="PPDK_AMP/ATP-bd"/>
</dbReference>
<evidence type="ECO:0000256" key="11">
    <source>
        <dbReference type="ARBA" id="ARBA00022840"/>
    </source>
</evidence>
<keyword evidence="10 17" id="KW-0418">Kinase</keyword>
<evidence type="ECO:0000313" key="17">
    <source>
        <dbReference type="EMBL" id="EKO39815.1"/>
    </source>
</evidence>
<comment type="function">
    <text evidence="2">Catalyzes the phosphorylation of pyruvate to phosphoenolpyruvate.</text>
</comment>
<keyword evidence="17" id="KW-0670">Pyruvate</keyword>
<evidence type="ECO:0000256" key="4">
    <source>
        <dbReference type="ARBA" id="ARBA00007837"/>
    </source>
</evidence>
<evidence type="ECO:0000259" key="16">
    <source>
        <dbReference type="Pfam" id="PF01326"/>
    </source>
</evidence>
<dbReference type="Pfam" id="PF01326">
    <property type="entry name" value="PPDK_N"/>
    <property type="match status" value="1"/>
</dbReference>
<dbReference type="InterPro" id="IPR013815">
    <property type="entry name" value="ATP_grasp_subdomain_1"/>
</dbReference>
<comment type="similarity">
    <text evidence="4">Belongs to the PEP-utilizing enzyme family.</text>
</comment>
<dbReference type="GO" id="GO:0006094">
    <property type="term" value="P:gluconeogenesis"/>
    <property type="evidence" value="ECO:0007669"/>
    <property type="project" value="UniProtKB-UniPathway"/>
</dbReference>
<dbReference type="PANTHER" id="PTHR43030:SF1">
    <property type="entry name" value="PHOSPHOENOLPYRUVATE SYNTHASE"/>
    <property type="match status" value="1"/>
</dbReference>
<proteinExistence type="inferred from homology"/>
<evidence type="ECO:0000259" key="15">
    <source>
        <dbReference type="Pfam" id="PF00391"/>
    </source>
</evidence>
<comment type="cofactor">
    <cofactor evidence="1">
        <name>Mg(2+)</name>
        <dbReference type="ChEBI" id="CHEBI:18420"/>
    </cofactor>
</comment>
<dbReference type="PANTHER" id="PTHR43030">
    <property type="entry name" value="PHOSPHOENOLPYRUVATE SYNTHASE"/>
    <property type="match status" value="1"/>
</dbReference>
<name>K6GS95_9BACT</name>
<evidence type="ECO:0000256" key="8">
    <source>
        <dbReference type="ARBA" id="ARBA00022723"/>
    </source>
</evidence>
<evidence type="ECO:0000313" key="18">
    <source>
        <dbReference type="Proteomes" id="UP000006272"/>
    </source>
</evidence>
<evidence type="ECO:0000256" key="3">
    <source>
        <dbReference type="ARBA" id="ARBA00004742"/>
    </source>
</evidence>
<evidence type="ECO:0000256" key="1">
    <source>
        <dbReference type="ARBA" id="ARBA00001946"/>
    </source>
</evidence>
<evidence type="ECO:0000256" key="7">
    <source>
        <dbReference type="ARBA" id="ARBA00022679"/>
    </source>
</evidence>
<sequence>MNPGWLDWLTGPWRRRRERRNAAALGWIKARYHIFRVLLAHNERALELLAAADRLLGDNEPARLGQTVRELREIVLELADGLNRLTGNGHDGLYPRLAALEARLETALERLGRTPRRLWLPLADITPDQREQAGGKAQPLGTLLRAGLPVPDGVSLTRRACREYLRQAGLEDRLKAILRQAAARDADHAALAETAQAMIAASTPSPALARELRAAWDFLADGGPLAVSVRSSASSEDGVEHSFAGQYSSVLGVRSFEGFVQAFITVLASAFSARALAYRARAGLARESVDMAVLVQKMVAARAAGVLYSVDPMAPENGRMLLTAVPGLGSLAVSGRAPADVFRPGRGREAEDVAAAPAEIAAKTVREVLAKDGGTRLESVPEAERLVPLLVPDEIAALRDHALRIEALAGCPQDIEWAIDQEGQMYILQARPAKLARPLPPEPPSAGAGGVPGQVLLAGGAGVSPGKAAGRLCVARSRQELAAAAAAPRPVVLALHQSLVDAASLVPETAALLVDMGNPLDHLASVARELGIPMIIGLGAATTALSPGDWVLADADRGLVRAADPLVWRDAPKPSPRRAPGGDDAAAAVRELLLPLNLTDAYGPTFSILECRSLHDLVRYTHEKAVIALFEAGDAIAEETFSLVRRLRDDQGLSFLIIDLGGGVAPGSGGVIGQEAVLCEPLLALLEGMATPNLRWGKAPPLGSVAGLVSRSMLDARGERPVGNPNYALAARDYLNINARVDYHFAMIDAVCGANPRENSLRFRFKGGGTARIQRERRAVFVETVMREEEFFTTRQGDMVTAVLAEGSRDLIRDKLVMLGRFLGFSRLLDAMMLDDAMPGRLARAFLAGDYALAALDQPDASPR</sequence>
<evidence type="ECO:0000256" key="9">
    <source>
        <dbReference type="ARBA" id="ARBA00022741"/>
    </source>
</evidence>
<organism evidence="17 18">
    <name type="scientific">Solidesulfovibrio magneticus str. Maddingley MBC34</name>
    <dbReference type="NCBI Taxonomy" id="1206767"/>
    <lineage>
        <taxon>Bacteria</taxon>
        <taxon>Pseudomonadati</taxon>
        <taxon>Thermodesulfobacteriota</taxon>
        <taxon>Desulfovibrionia</taxon>
        <taxon>Desulfovibrionales</taxon>
        <taxon>Desulfovibrionaceae</taxon>
        <taxon>Solidesulfovibrio</taxon>
    </lineage>
</organism>
<dbReference type="GO" id="GO:0046872">
    <property type="term" value="F:metal ion binding"/>
    <property type="evidence" value="ECO:0007669"/>
    <property type="project" value="UniProtKB-KW"/>
</dbReference>
<dbReference type="Gene3D" id="3.30.1490.20">
    <property type="entry name" value="ATP-grasp fold, A domain"/>
    <property type="match status" value="1"/>
</dbReference>
<evidence type="ECO:0000256" key="2">
    <source>
        <dbReference type="ARBA" id="ARBA00002988"/>
    </source>
</evidence>
<feature type="domain" description="PEP-utilising enzyme mobile" evidence="15">
    <location>
        <begin position="489"/>
        <end position="558"/>
    </location>
</feature>
<evidence type="ECO:0000256" key="12">
    <source>
        <dbReference type="ARBA" id="ARBA00022842"/>
    </source>
</evidence>